<evidence type="ECO:0008006" key="3">
    <source>
        <dbReference type="Google" id="ProtNLM"/>
    </source>
</evidence>
<name>A0ABY6N5G7_9ALTE</name>
<evidence type="ECO:0000313" key="2">
    <source>
        <dbReference type="Proteomes" id="UP001163739"/>
    </source>
</evidence>
<dbReference type="Proteomes" id="UP001163739">
    <property type="component" value="Chromosome"/>
</dbReference>
<dbReference type="EMBL" id="CP100390">
    <property type="protein sequence ID" value="UZE97232.1"/>
    <property type="molecule type" value="Genomic_DNA"/>
</dbReference>
<accession>A0ABY6N5G7</accession>
<evidence type="ECO:0000313" key="1">
    <source>
        <dbReference type="EMBL" id="UZE97232.1"/>
    </source>
</evidence>
<sequence>MEFKKLARYLQKISSERPIDLGAFYRLLNTIRLDVSFSQDEIRATKVKGNKYIVTYLPPSLKRCLEQIARGSEAETRSEAAVQNNSHSVKVNGSFLIIRKGVSDPKIIVFDGDGNLTKDYARADTALLIENRQNFLNISETLEFLADNSNVDFGLDIDVIFTSGNEVSNSLHSSFLRQYKELFLFLDLDLGGLQIAANIMVLTDNYQHQFIVPDDIEKRLERVQTTASPEHIDKVIEIGVKFDALAPFARLIKKHRKTIEQESFLHVYEWC</sequence>
<protein>
    <recommendedName>
        <fullName evidence="3">Wadjet protein JetD C-terminal domain-containing protein</fullName>
    </recommendedName>
</protein>
<keyword evidence="2" id="KW-1185">Reference proteome</keyword>
<reference evidence="1" key="1">
    <citation type="submission" date="2022-06" db="EMBL/GenBank/DDBJ databases">
        <title>Alkalimarinus sp. nov., isolated from gut of a Alitta virens.</title>
        <authorList>
            <person name="Yang A.I."/>
            <person name="Shin N.-R."/>
        </authorList>
    </citation>
    <scope>NUCLEOTIDE SEQUENCE</scope>
    <source>
        <strain evidence="1">A2M4</strain>
    </source>
</reference>
<gene>
    <name evidence="1" type="ORF">NKI27_05645</name>
</gene>
<organism evidence="1 2">
    <name type="scientific">Alkalimarinus alittae</name>
    <dbReference type="NCBI Taxonomy" id="2961619"/>
    <lineage>
        <taxon>Bacteria</taxon>
        <taxon>Pseudomonadati</taxon>
        <taxon>Pseudomonadota</taxon>
        <taxon>Gammaproteobacteria</taxon>
        <taxon>Alteromonadales</taxon>
        <taxon>Alteromonadaceae</taxon>
        <taxon>Alkalimarinus</taxon>
    </lineage>
</organism>
<proteinExistence type="predicted"/>
<dbReference type="RefSeq" id="WP_265048711.1">
    <property type="nucleotide sequence ID" value="NZ_CP100390.1"/>
</dbReference>